<dbReference type="EMBL" id="CAJJDP010000087">
    <property type="protein sequence ID" value="CAD8186408.1"/>
    <property type="molecule type" value="Genomic_DNA"/>
</dbReference>
<accession>A0A8S1W838</accession>
<feature type="coiled-coil region" evidence="1">
    <location>
        <begin position="436"/>
        <end position="553"/>
    </location>
</feature>
<proteinExistence type="predicted"/>
<protein>
    <submittedName>
        <fullName evidence="2">Uncharacterized protein</fullName>
    </submittedName>
</protein>
<name>A0A8S1W838_PAROT</name>
<dbReference type="Proteomes" id="UP000683925">
    <property type="component" value="Unassembled WGS sequence"/>
</dbReference>
<dbReference type="AlphaFoldDB" id="A0A8S1W838"/>
<sequence length="565" mass="66515">MSMQLTQKPNPFFQVRQHSQNHNTNTINCQKMRMSIIDQISPIKGQQQKNTQRDSFYQVKGQSGSAVCLLSNKTFPSRFLDSLYTSLNYTQESNVEKKNGILNKGQKLNLETLKDHFKFVYDYLDDFKQQFDKVIQAQIDQVVQVLKQASQLSNALIEENTQIKNQLSTVDINKLQSHLEEQELKISQISSENHQLICQVNKFKEENQKLKDGILHSEKIQQEAVTKKEKENLISLNNKGKYTQRELSYKFEQAEIKLLTLQISNDQLKQQLQHYQLDQQTISQMKDTISTLELKSQSLLNQKDALQQENDLLNQKVDNLEKQCKDKQKTQELLIYQNQLENELIKFKQEQAQSHQTILSLNNTIQQLKEQINILRTQKDQAENVYQLELVQSQNELQQATARYQVLWQEISEMKDRLEQRKIEEDSHYMLTNAEKVLFETQITNLNDKIKDYEQVLLQNDSKIKSLELQINQIQQEKENYKQQLEKNGSLSSKSLDFQELQWKINQLNLIINKKEKELTKKSEELAQFKQGYDLQMKKNQNLEGKILQLMEQEIKINSNLIKKP</sequence>
<comment type="caution">
    <text evidence="2">The sequence shown here is derived from an EMBL/GenBank/DDBJ whole genome shotgun (WGS) entry which is preliminary data.</text>
</comment>
<feature type="coiled-coil region" evidence="1">
    <location>
        <begin position="358"/>
        <end position="403"/>
    </location>
</feature>
<reference evidence="2" key="1">
    <citation type="submission" date="2021-01" db="EMBL/GenBank/DDBJ databases">
        <authorList>
            <consortium name="Genoscope - CEA"/>
            <person name="William W."/>
        </authorList>
    </citation>
    <scope>NUCLEOTIDE SEQUENCE</scope>
</reference>
<evidence type="ECO:0000313" key="3">
    <source>
        <dbReference type="Proteomes" id="UP000683925"/>
    </source>
</evidence>
<keyword evidence="3" id="KW-1185">Reference proteome</keyword>
<dbReference type="OrthoDB" id="301558at2759"/>
<organism evidence="2 3">
    <name type="scientific">Paramecium octaurelia</name>
    <dbReference type="NCBI Taxonomy" id="43137"/>
    <lineage>
        <taxon>Eukaryota</taxon>
        <taxon>Sar</taxon>
        <taxon>Alveolata</taxon>
        <taxon>Ciliophora</taxon>
        <taxon>Intramacronucleata</taxon>
        <taxon>Oligohymenophorea</taxon>
        <taxon>Peniculida</taxon>
        <taxon>Parameciidae</taxon>
        <taxon>Paramecium</taxon>
    </lineage>
</organism>
<gene>
    <name evidence="2" type="ORF">POCTA_138.1.T0880018</name>
</gene>
<dbReference type="OMA" id="IEEDSHY"/>
<evidence type="ECO:0000256" key="1">
    <source>
        <dbReference type="SAM" id="Coils"/>
    </source>
</evidence>
<keyword evidence="1" id="KW-0175">Coiled coil</keyword>
<feature type="coiled-coil region" evidence="1">
    <location>
        <begin position="146"/>
        <end position="199"/>
    </location>
</feature>
<feature type="coiled-coil region" evidence="1">
    <location>
        <begin position="251"/>
        <end position="330"/>
    </location>
</feature>
<evidence type="ECO:0000313" key="2">
    <source>
        <dbReference type="EMBL" id="CAD8186408.1"/>
    </source>
</evidence>